<evidence type="ECO:0000256" key="1">
    <source>
        <dbReference type="ARBA" id="ARBA00011073"/>
    </source>
</evidence>
<feature type="domain" description="Ig-like" evidence="8">
    <location>
        <begin position="539"/>
        <end position="619"/>
    </location>
</feature>
<dbReference type="PRINTS" id="PR00723">
    <property type="entry name" value="SUBTILISIN"/>
</dbReference>
<dbReference type="SMART" id="SM00408">
    <property type="entry name" value="IGc2"/>
    <property type="match status" value="5"/>
</dbReference>
<evidence type="ECO:0000256" key="4">
    <source>
        <dbReference type="ARBA" id="ARBA00022825"/>
    </source>
</evidence>
<feature type="compositionally biased region" description="Polar residues" evidence="7">
    <location>
        <begin position="30"/>
        <end position="71"/>
    </location>
</feature>
<name>A0A934RZ55_9BACT</name>
<gene>
    <name evidence="9" type="ORF">JIN87_08915</name>
</gene>
<accession>A0A934RZ55</accession>
<keyword evidence="10" id="KW-1185">Reference proteome</keyword>
<dbReference type="PROSITE" id="PS00136">
    <property type="entry name" value="SUBTILASE_ASP"/>
    <property type="match status" value="1"/>
</dbReference>
<evidence type="ECO:0000256" key="7">
    <source>
        <dbReference type="SAM" id="MobiDB-lite"/>
    </source>
</evidence>
<dbReference type="PANTHER" id="PTHR43806:SF11">
    <property type="entry name" value="CEREVISIN-RELATED"/>
    <property type="match status" value="1"/>
</dbReference>
<protein>
    <submittedName>
        <fullName evidence="9">S8 family serine peptidase</fullName>
    </submittedName>
</protein>
<dbReference type="CDD" id="cd00096">
    <property type="entry name" value="Ig"/>
    <property type="match status" value="2"/>
</dbReference>
<keyword evidence="4 5" id="KW-0720">Serine protease</keyword>
<evidence type="ECO:0000256" key="3">
    <source>
        <dbReference type="ARBA" id="ARBA00022801"/>
    </source>
</evidence>
<dbReference type="InterPro" id="IPR003599">
    <property type="entry name" value="Ig_sub"/>
</dbReference>
<comment type="similarity">
    <text evidence="1 5 6">Belongs to the peptidase S8 family.</text>
</comment>
<dbReference type="SUPFAM" id="SSF52743">
    <property type="entry name" value="Subtilisin-like"/>
    <property type="match status" value="1"/>
</dbReference>
<dbReference type="InterPro" id="IPR036852">
    <property type="entry name" value="Peptidase_S8/S53_dom_sf"/>
</dbReference>
<feature type="active site" description="Charge relay system" evidence="5">
    <location>
        <position position="262"/>
    </location>
</feature>
<evidence type="ECO:0000256" key="2">
    <source>
        <dbReference type="ARBA" id="ARBA00022670"/>
    </source>
</evidence>
<dbReference type="Gene3D" id="3.40.50.200">
    <property type="entry name" value="Peptidase S8/S53 domain"/>
    <property type="match status" value="1"/>
</dbReference>
<dbReference type="PROSITE" id="PS00137">
    <property type="entry name" value="SUBTILASE_HIS"/>
    <property type="match status" value="1"/>
</dbReference>
<dbReference type="PROSITE" id="PS00138">
    <property type="entry name" value="SUBTILASE_SER"/>
    <property type="match status" value="1"/>
</dbReference>
<dbReference type="GO" id="GO:0006508">
    <property type="term" value="P:proteolysis"/>
    <property type="evidence" value="ECO:0007669"/>
    <property type="project" value="UniProtKB-KW"/>
</dbReference>
<feature type="active site" description="Charge relay system" evidence="5">
    <location>
        <position position="476"/>
    </location>
</feature>
<evidence type="ECO:0000259" key="8">
    <source>
        <dbReference type="PROSITE" id="PS50835"/>
    </source>
</evidence>
<feature type="domain" description="Ig-like" evidence="8">
    <location>
        <begin position="758"/>
        <end position="837"/>
    </location>
</feature>
<dbReference type="InterPro" id="IPR034204">
    <property type="entry name" value="PfSUB1-like_cat_dom"/>
</dbReference>
<proteinExistence type="inferred from homology"/>
<feature type="domain" description="Ig-like" evidence="8">
    <location>
        <begin position="937"/>
        <end position="1024"/>
    </location>
</feature>
<dbReference type="InterPro" id="IPR050131">
    <property type="entry name" value="Peptidase_S8_subtilisin-like"/>
</dbReference>
<dbReference type="PROSITE" id="PS50835">
    <property type="entry name" value="IG_LIKE"/>
    <property type="match status" value="3"/>
</dbReference>
<dbReference type="InterPro" id="IPR036179">
    <property type="entry name" value="Ig-like_dom_sf"/>
</dbReference>
<dbReference type="InterPro" id="IPR000209">
    <property type="entry name" value="Peptidase_S8/S53_dom"/>
</dbReference>
<dbReference type="RefSeq" id="WP_200355204.1">
    <property type="nucleotide sequence ID" value="NZ_JAENIL010000014.1"/>
</dbReference>
<dbReference type="Gene3D" id="2.60.40.10">
    <property type="entry name" value="Immunoglobulins"/>
    <property type="match status" value="6"/>
</dbReference>
<evidence type="ECO:0000256" key="5">
    <source>
        <dbReference type="PROSITE-ProRule" id="PRU01240"/>
    </source>
</evidence>
<feature type="region of interest" description="Disordered" evidence="7">
    <location>
        <begin position="30"/>
        <end position="79"/>
    </location>
</feature>
<dbReference type="InterPro" id="IPR023827">
    <property type="entry name" value="Peptidase_S8_Asp-AS"/>
</dbReference>
<keyword evidence="2 5" id="KW-0645">Protease</keyword>
<comment type="caution">
    <text evidence="9">The sequence shown here is derived from an EMBL/GenBank/DDBJ whole genome shotgun (WGS) entry which is preliminary data.</text>
</comment>
<dbReference type="Pfam" id="PF00082">
    <property type="entry name" value="Peptidase_S8"/>
    <property type="match status" value="1"/>
</dbReference>
<evidence type="ECO:0000313" key="9">
    <source>
        <dbReference type="EMBL" id="MBK1876987.1"/>
    </source>
</evidence>
<dbReference type="PROSITE" id="PS51892">
    <property type="entry name" value="SUBTILASE"/>
    <property type="match status" value="1"/>
</dbReference>
<dbReference type="InterPro" id="IPR023828">
    <property type="entry name" value="Peptidase_S8_Ser-AS"/>
</dbReference>
<dbReference type="SMART" id="SM00409">
    <property type="entry name" value="IG"/>
    <property type="match status" value="6"/>
</dbReference>
<feature type="active site" description="Charge relay system" evidence="5">
    <location>
        <position position="317"/>
    </location>
</feature>
<dbReference type="InterPro" id="IPR013783">
    <property type="entry name" value="Ig-like_fold"/>
</dbReference>
<reference evidence="9" key="1">
    <citation type="submission" date="2021-01" db="EMBL/GenBank/DDBJ databases">
        <title>Modified the classification status of verrucomicrobia.</title>
        <authorList>
            <person name="Feng X."/>
        </authorList>
    </citation>
    <scope>NUCLEOTIDE SEQUENCE</scope>
    <source>
        <strain evidence="9">KCTC 13126</strain>
    </source>
</reference>
<evidence type="ECO:0000256" key="6">
    <source>
        <dbReference type="RuleBase" id="RU003355"/>
    </source>
</evidence>
<dbReference type="InterPro" id="IPR007110">
    <property type="entry name" value="Ig-like_dom"/>
</dbReference>
<dbReference type="InterPro" id="IPR003598">
    <property type="entry name" value="Ig_sub2"/>
</dbReference>
<dbReference type="CDD" id="cd07473">
    <property type="entry name" value="Peptidases_S8_Subtilisin_like"/>
    <property type="match status" value="1"/>
</dbReference>
<organism evidence="9 10">
    <name type="scientific">Pelagicoccus mobilis</name>
    <dbReference type="NCBI Taxonomy" id="415221"/>
    <lineage>
        <taxon>Bacteria</taxon>
        <taxon>Pseudomonadati</taxon>
        <taxon>Verrucomicrobiota</taxon>
        <taxon>Opitutia</taxon>
        <taxon>Puniceicoccales</taxon>
        <taxon>Pelagicoccaceae</taxon>
        <taxon>Pelagicoccus</taxon>
    </lineage>
</organism>
<dbReference type="Proteomes" id="UP000617628">
    <property type="component" value="Unassembled WGS sequence"/>
</dbReference>
<dbReference type="EMBL" id="JAENIL010000014">
    <property type="protein sequence ID" value="MBK1876987.1"/>
    <property type="molecule type" value="Genomic_DNA"/>
</dbReference>
<dbReference type="InterPro" id="IPR015500">
    <property type="entry name" value="Peptidase_S8_subtilisin-rel"/>
</dbReference>
<sequence>MRKYPLVTLAFVLAILPTLYVTLQRAPSGEQTQPALTPQKEQQPTPAASSLKPNNTNTPSLPSAPQPNSNHPLEPNASPRNWNAAITLVETVEEPPPASRDPILRHRIVQDDGFDFPIRITDAVVYDETGAPQKISELTAYAANQILLHSPSTLAREEIEDITLSLGWTYLQAQSTEHIAVLQAKDFHLDTVEDAIAALALSETPYHAEPNHIFYASKTPNDPRFSSKGQWGLAQDSDFDIDAPEAWDKRTSTASVTIAIIDSGIRLDHEDLKTNLWRNSKDSSRNRKDEDNNGYVDDVHGINIIDTSAPPEDDNGHGTHVAGIAGAAGNNSRGISGVAWDTQLMAIKALNSDGRGTASNMVKAIDYAINSGADVINASWGSDSYSDAIDSAIRRARDKDILVVAAAGNDGYSYPDYPANSTLENVVSVGSASSQGVRSLFTNRSSTEVDVMAPGNGILSTWHESADAYSQQNGTSMAAPVVSGILALCIAEYPNDDYDTHKQRLIVSSVKRDSLAFHCVSGGLVNLNNALRMDHVPVPPVLLSTSSTDMAVYEGESLHLWAQAESELPLRYKWLHNGSELSETSSELTIDSIPASGTGTYVLEIINDDATISAVFEVTVHARMPEIEELIGYGAEVYSSQTGHWELFEEGDTTYLANEEITSYQTAFLEFRIPEPGLLRLRGKRSDNTTHHHTFYVAGPSTYQQISETDWTTADVYSDYEVGFTATIELRNHYSSENTPARFGTFEIPTFYEHGKHPPVFYEHIYPRKLTIGSSYTMEIYSSQEDLTYQWYKDDAPIDGATESRLEITISSKEDEGYYYAVVSNEYGSLETRKALIEVDDSPQPASAKFEGDHYIDLLAGEPFILPMSVFGAEPITYQWYRNHQPIPGANSPTLNLGPTSMAHTGRYHLTVENELNHYPFESSSIYINVHEQILPPKFSPNDKKTQNYVIAEGQDLNAHVGRPNGSNPIDYLWYKDGEPLEENGEGSGLNIYPVSEEHAGTYYLEASNSLGSDQSGRIHLSVTPQLSEAIDMDEMEFMSDYPKQSRWQYLIFQQHTTFDGEDAAELYLQEESWINFGFYNVEVDTVLKIRWLHTGEGASTLSYFDTGRNKTALPNSDSWQEKVIYLPAHHNLEFHFATTDSEAKAWFDAFEILKEPFLVEQIKFDLPEVGKKVELSAKILATDASYQWYKNDEPIPDATDATYTIDSFAETDAGDYHLVAQNEFGEVVTKKSRVELNLLDAVIKDGLNVAQSEGVRTRIALSDTDPPSPILAFEPDIRKTWSLETQVTGPAVFSITYEADWGDEILLLNDQVVIDDYSNGLKTTSHFVPEGTHSLKLEFTPWSSNLETQIHKIALKNQPLITLDYSWDYHFGEYGLPYAKFSGIPPLTLNWYKDGQKISTQTNLQPGAAYPYDRETNELDQAHYQAEIIDRNGKSTLSETFYFYLGQYLRDVLDSDEQLGVWLYDGGYSDRYHDDTIKLEGLSSLALQGPFKTDDNATLRIDGSSYYAKINVRSQGFPPGSSIEYHTEDGFQSIPANDDWQEIEMRVYDSTFALRLPEGDENSILWIDKIEQIDRAVFRTKPQNIATYLGADVSFVAEAVSFFDGRLQLHWEKEGEPISGGDREQLKIESVSKEDLGEYRVSALSPNGETIFSDPFTLTLVDPELAKAIGYPGANITTTGRNPWQVDYEKSLDGPSSIISGELEEEESTTIRIQIDGPVAWGLYTYRSSDTNIDQYLEDRWEYHSAYPEWETGEQAITQVVYDYRHYGPKTNRRLRLDGVKLTRFSDLQYDRWIDERLATATLPQTNSDRMSDLDGDGIPNWLEFTLNLDPLTRDTIPTFGVSDALNGGQEAAIRFFAARSSEYSVSYEISEDLKTWATIQPELEIVHSSKHYDELTARFYFQPETSSPYFIRWTIHHRTENNQDTF</sequence>
<dbReference type="PANTHER" id="PTHR43806">
    <property type="entry name" value="PEPTIDASE S8"/>
    <property type="match status" value="1"/>
</dbReference>
<dbReference type="GO" id="GO:0004252">
    <property type="term" value="F:serine-type endopeptidase activity"/>
    <property type="evidence" value="ECO:0007669"/>
    <property type="project" value="UniProtKB-UniRule"/>
</dbReference>
<keyword evidence="3 5" id="KW-0378">Hydrolase</keyword>
<dbReference type="SUPFAM" id="SSF48726">
    <property type="entry name" value="Immunoglobulin"/>
    <property type="match status" value="6"/>
</dbReference>
<evidence type="ECO:0000313" key="10">
    <source>
        <dbReference type="Proteomes" id="UP000617628"/>
    </source>
</evidence>
<dbReference type="InterPro" id="IPR022398">
    <property type="entry name" value="Peptidase_S8_His-AS"/>
</dbReference>